<evidence type="ECO:0000313" key="3">
    <source>
        <dbReference type="EMBL" id="ACZ32426.1"/>
    </source>
</evidence>
<dbReference type="RefSeq" id="WP_012880166.1">
    <property type="nucleotide sequence ID" value="NC_013531.1"/>
</dbReference>
<reference evidence="3 4" key="1">
    <citation type="journal article" date="2010" name="Stand. Genomic Sci.">
        <title>Complete genome sequence of Xylanimonas cellulosilytica type strain (XIL07).</title>
        <authorList>
            <person name="Foster B."/>
            <person name="Pukall R."/>
            <person name="Abt B."/>
            <person name="Nolan M."/>
            <person name="Glavina Del Rio T."/>
            <person name="Chen F."/>
            <person name="Lucas S."/>
            <person name="Tice H."/>
            <person name="Pitluck S."/>
            <person name="Cheng J.-F."/>
            <person name="Chertkov O."/>
            <person name="Brettin T."/>
            <person name="Han C."/>
            <person name="Detter J.C."/>
            <person name="Bruce D."/>
            <person name="Goodwin L."/>
            <person name="Ivanova N."/>
            <person name="Mavromatis K."/>
            <person name="Pati A."/>
            <person name="Mikhailova N."/>
            <person name="Chen A."/>
            <person name="Palaniappan K."/>
            <person name="Land M."/>
            <person name="Hauser L."/>
            <person name="Chang Y.-J."/>
            <person name="Jeffries C.D."/>
            <person name="Chain P."/>
            <person name="Rohde M."/>
            <person name="Goeker M."/>
            <person name="Bristow J."/>
            <person name="Eisen J.A."/>
            <person name="Markowitz V."/>
            <person name="Hugenholtz P."/>
            <person name="Kyrpides N.C."/>
            <person name="Klenk H.-P."/>
            <person name="Lapidus A."/>
        </authorList>
    </citation>
    <scope>NUCLEOTIDE SEQUENCE [LARGE SCALE GENOMIC DNA]</scope>
    <source>
        <strain evidence="4">DSM 15894 / CECT 5975 / LMG 20990 / XIL07</strain>
        <plasmid evidence="4">Plasmid pXCEL01</plasmid>
    </source>
</reference>
<evidence type="ECO:0000256" key="2">
    <source>
        <dbReference type="SAM" id="SignalP"/>
    </source>
</evidence>
<feature type="chain" id="PRO_5038507139" description="Lipoprotein" evidence="2">
    <location>
        <begin position="26"/>
        <end position="204"/>
    </location>
</feature>
<keyword evidence="3" id="KW-0614">Plasmid</keyword>
<dbReference type="Proteomes" id="UP000002255">
    <property type="component" value="Plasmid pXCEL01"/>
</dbReference>
<accession>D1C0W0</accession>
<dbReference type="KEGG" id="xce:Xcel_3427"/>
<proteinExistence type="predicted"/>
<dbReference type="PROSITE" id="PS51257">
    <property type="entry name" value="PROKAR_LIPOPROTEIN"/>
    <property type="match status" value="1"/>
</dbReference>
<gene>
    <name evidence="3" type="ORF">Xcel_3427</name>
</gene>
<evidence type="ECO:0000313" key="4">
    <source>
        <dbReference type="Proteomes" id="UP000002255"/>
    </source>
</evidence>
<evidence type="ECO:0008006" key="5">
    <source>
        <dbReference type="Google" id="ProtNLM"/>
    </source>
</evidence>
<protein>
    <recommendedName>
        <fullName evidence="5">Lipoprotein</fullName>
    </recommendedName>
</protein>
<organism evidence="3 4">
    <name type="scientific">Xylanimonas cellulosilytica (strain DSM 15894 / JCM 12276 / CECT 5975 / KCTC 9989 / LMG 20990 / NBRC 107835 / XIL07)</name>
    <dbReference type="NCBI Taxonomy" id="446471"/>
    <lineage>
        <taxon>Bacteria</taxon>
        <taxon>Bacillati</taxon>
        <taxon>Actinomycetota</taxon>
        <taxon>Actinomycetes</taxon>
        <taxon>Micrococcales</taxon>
        <taxon>Promicromonosporaceae</taxon>
        <taxon>Xylanimonas</taxon>
    </lineage>
</organism>
<feature type="region of interest" description="Disordered" evidence="1">
    <location>
        <begin position="29"/>
        <end position="58"/>
    </location>
</feature>
<sequence length="204" mass="21562">MIRTRTVTITAGAAALVVAAGIALTACQSDPEGSSTPTPTLTSPSPTATPSPTEASKSPEDVAAAAAEKAVHDYYAMLDASLQKPDTFNPDDLKKVAIGTALADAQNRFNIIWGQQGLRQNGSTKLTEVTRTSVDLKPSDNVPIVELRVCWDASEVNVVDKDGKSAVPADRKPLGVQRVGVANYDYPDGPWLVAFTEYKDGETC</sequence>
<dbReference type="eggNOG" id="ENOG5033F2P">
    <property type="taxonomic scope" value="Bacteria"/>
</dbReference>
<keyword evidence="2" id="KW-0732">Signal</keyword>
<name>D1C0W0_XYLCX</name>
<feature type="compositionally biased region" description="Low complexity" evidence="1">
    <location>
        <begin position="34"/>
        <end position="58"/>
    </location>
</feature>
<dbReference type="OrthoDB" id="4869138at2"/>
<dbReference type="EMBL" id="CP001822">
    <property type="protein sequence ID" value="ACZ32426.1"/>
    <property type="molecule type" value="Genomic_DNA"/>
</dbReference>
<feature type="signal peptide" evidence="2">
    <location>
        <begin position="1"/>
        <end position="25"/>
    </location>
</feature>
<geneLocation type="plasmid" evidence="3 4">
    <name>pXCEL01</name>
</geneLocation>
<keyword evidence="4" id="KW-1185">Reference proteome</keyword>
<dbReference type="HOGENOM" id="CLU_116241_0_0_11"/>
<evidence type="ECO:0000256" key="1">
    <source>
        <dbReference type="SAM" id="MobiDB-lite"/>
    </source>
</evidence>
<dbReference type="AlphaFoldDB" id="D1C0W0"/>